<sequence length="161" mass="17727">MLKPLESSNPISCFMETKSSINPTSLILGLILTFYSLLVESQPLHGRSSAPLMSPPPPPPPPPPPSLLSPPTSLSRSSPPPPRKKLQPPPPPRHRLNVNENRRRRQQPPPPMKNNKMNTGKAIGLLFVGIAAIMQIGVVGLLVYKRRQLLKIKDRYGNCLS</sequence>
<dbReference type="PANTHER" id="PTHR36721">
    <property type="entry name" value="PROLINE-RICH FAMILY PROTEIN"/>
    <property type="match status" value="1"/>
</dbReference>
<keyword evidence="2" id="KW-0472">Membrane</keyword>
<dbReference type="Proteomes" id="UP001141253">
    <property type="component" value="Chromosome 1"/>
</dbReference>
<keyword evidence="4" id="KW-1185">Reference proteome</keyword>
<dbReference type="PANTHER" id="PTHR36721:SF1">
    <property type="entry name" value="OS04G0446401 PROTEIN"/>
    <property type="match status" value="1"/>
</dbReference>
<reference evidence="3" key="1">
    <citation type="submission" date="2022-10" db="EMBL/GenBank/DDBJ databases">
        <authorList>
            <person name="Hyden B.L."/>
            <person name="Feng K."/>
            <person name="Yates T."/>
            <person name="Jawdy S."/>
            <person name="Smart L.B."/>
            <person name="Muchero W."/>
        </authorList>
    </citation>
    <scope>NUCLEOTIDE SEQUENCE</scope>
    <source>
        <tissue evidence="3">Shoot tip</tissue>
    </source>
</reference>
<evidence type="ECO:0000313" key="4">
    <source>
        <dbReference type="Proteomes" id="UP001141253"/>
    </source>
</evidence>
<gene>
    <name evidence="3" type="ORF">OIU77_023661</name>
</gene>
<evidence type="ECO:0000256" key="1">
    <source>
        <dbReference type="SAM" id="MobiDB-lite"/>
    </source>
</evidence>
<protein>
    <submittedName>
        <fullName evidence="3">Uncharacterized protein</fullName>
    </submittedName>
</protein>
<comment type="caution">
    <text evidence="3">The sequence shown here is derived from an EMBL/GenBank/DDBJ whole genome shotgun (WGS) entry which is preliminary data.</text>
</comment>
<dbReference type="EMBL" id="JAPFFI010000005">
    <property type="protein sequence ID" value="KAJ6394499.1"/>
    <property type="molecule type" value="Genomic_DNA"/>
</dbReference>
<feature type="region of interest" description="Disordered" evidence="1">
    <location>
        <begin position="45"/>
        <end position="118"/>
    </location>
</feature>
<keyword evidence="2" id="KW-1133">Transmembrane helix</keyword>
<feature type="transmembrane region" description="Helical" evidence="2">
    <location>
        <begin position="21"/>
        <end position="38"/>
    </location>
</feature>
<feature type="compositionally biased region" description="Pro residues" evidence="1">
    <location>
        <begin position="53"/>
        <end position="68"/>
    </location>
</feature>
<feature type="compositionally biased region" description="Basic residues" evidence="1">
    <location>
        <begin position="82"/>
        <end position="106"/>
    </location>
</feature>
<organism evidence="3 4">
    <name type="scientific">Salix suchowensis</name>
    <dbReference type="NCBI Taxonomy" id="1278906"/>
    <lineage>
        <taxon>Eukaryota</taxon>
        <taxon>Viridiplantae</taxon>
        <taxon>Streptophyta</taxon>
        <taxon>Embryophyta</taxon>
        <taxon>Tracheophyta</taxon>
        <taxon>Spermatophyta</taxon>
        <taxon>Magnoliopsida</taxon>
        <taxon>eudicotyledons</taxon>
        <taxon>Gunneridae</taxon>
        <taxon>Pentapetalae</taxon>
        <taxon>rosids</taxon>
        <taxon>fabids</taxon>
        <taxon>Malpighiales</taxon>
        <taxon>Salicaceae</taxon>
        <taxon>Saliceae</taxon>
        <taxon>Salix</taxon>
    </lineage>
</organism>
<name>A0ABQ9C6E4_9ROSI</name>
<reference evidence="3" key="2">
    <citation type="journal article" date="2023" name="Int. J. Mol. Sci.">
        <title>De Novo Assembly and Annotation of 11 Diverse Shrub Willow (Salix) Genomes Reveals Novel Gene Organization in Sex-Linked Regions.</title>
        <authorList>
            <person name="Hyden B."/>
            <person name="Feng K."/>
            <person name="Yates T.B."/>
            <person name="Jawdy S."/>
            <person name="Cereghino C."/>
            <person name="Smart L.B."/>
            <person name="Muchero W."/>
        </authorList>
    </citation>
    <scope>NUCLEOTIDE SEQUENCE</scope>
    <source>
        <tissue evidence="3">Shoot tip</tissue>
    </source>
</reference>
<evidence type="ECO:0000313" key="3">
    <source>
        <dbReference type="EMBL" id="KAJ6394499.1"/>
    </source>
</evidence>
<feature type="transmembrane region" description="Helical" evidence="2">
    <location>
        <begin position="122"/>
        <end position="144"/>
    </location>
</feature>
<keyword evidence="2" id="KW-0812">Transmembrane</keyword>
<evidence type="ECO:0000256" key="2">
    <source>
        <dbReference type="SAM" id="Phobius"/>
    </source>
</evidence>
<accession>A0ABQ9C6E4</accession>
<proteinExistence type="predicted"/>